<evidence type="ECO:0000313" key="5">
    <source>
        <dbReference type="EMBL" id="CAE7177144.1"/>
    </source>
</evidence>
<feature type="coiled-coil region" evidence="2">
    <location>
        <begin position="444"/>
        <end position="478"/>
    </location>
</feature>
<evidence type="ECO:0000256" key="2">
    <source>
        <dbReference type="SAM" id="Coils"/>
    </source>
</evidence>
<name>A0A8H3HZ65_9AGAM</name>
<evidence type="ECO:0000259" key="4">
    <source>
        <dbReference type="Pfam" id="PF04548"/>
    </source>
</evidence>
<evidence type="ECO:0000313" key="6">
    <source>
        <dbReference type="Proteomes" id="UP000663827"/>
    </source>
</evidence>
<dbReference type="Pfam" id="PF04548">
    <property type="entry name" value="AIG1"/>
    <property type="match status" value="1"/>
</dbReference>
<dbReference type="PANTHER" id="PTHR32046">
    <property type="entry name" value="G DOMAIN-CONTAINING PROTEIN"/>
    <property type="match status" value="1"/>
</dbReference>
<organism evidence="5 6">
    <name type="scientific">Rhizoctonia solani</name>
    <dbReference type="NCBI Taxonomy" id="456999"/>
    <lineage>
        <taxon>Eukaryota</taxon>
        <taxon>Fungi</taxon>
        <taxon>Dikarya</taxon>
        <taxon>Basidiomycota</taxon>
        <taxon>Agaricomycotina</taxon>
        <taxon>Agaricomycetes</taxon>
        <taxon>Cantharellales</taxon>
        <taxon>Ceratobasidiaceae</taxon>
        <taxon>Rhizoctonia</taxon>
    </lineage>
</organism>
<sequence>MHSANMAEIFIPDSDAWETMTEPQTPEQDAESEPNMLPKRSALKLPKNKQVITILLVGETGSGKTSFVSLLLNLLQGKGPFELEELHFPGAESGLDKTQSQTSNAKLYIYDTTDGVKFQIIDTPGLADTRGIEENTKHKEKIYNAIKNLVTRIDGIMLVANGRNERVSASTNFTLQTLATLFPRAIKENIGILLTNVAPDGYGRNFQMSCLPADLQEAGCWCIENPLSTLKNYWDQIKDLTELERQNSRQGRRLVDDYEDTVKCLDKWLEWLGAREALPTTAIIELYHKSAEIESRLSETTLSLENLSRLRKRLQGLIRDVKAANKHEASIAEVLSGEPTVLWKLVETSQYNTICFTPGCHSNCHIQCTLELSEPQELGGWCKVFKTLGVPNRLMPLWSDSAVKCSKCKHEASEHRNHKRLYQEGPNPIFAQAVQKLHDAKTSAENLRGATSRIEKDIKQIEQNIEKSKLEILRLVEQINNISLSPNYAGYIRSAIQLLEIRKKSLESQPDSDRELSIINEAIMAFEAHLILLRDAAKTQVVAVSSGLVLRGRFKGPTRW</sequence>
<accession>A0A8H3HZ65</accession>
<protein>
    <recommendedName>
        <fullName evidence="4">AIG1-type G domain-containing protein</fullName>
    </recommendedName>
</protein>
<feature type="region of interest" description="Disordered" evidence="3">
    <location>
        <begin position="12"/>
        <end position="35"/>
    </location>
</feature>
<evidence type="ECO:0000256" key="1">
    <source>
        <dbReference type="ARBA" id="ARBA00022741"/>
    </source>
</evidence>
<proteinExistence type="predicted"/>
<dbReference type="PANTHER" id="PTHR32046:SF12">
    <property type="entry name" value="AIG1-TYPE G DOMAIN-CONTAINING PROTEIN"/>
    <property type="match status" value="1"/>
</dbReference>
<dbReference type="EMBL" id="CAJNJQ010002482">
    <property type="protein sequence ID" value="CAE7177144.1"/>
    <property type="molecule type" value="Genomic_DNA"/>
</dbReference>
<dbReference type="CDD" id="cd00882">
    <property type="entry name" value="Ras_like_GTPase"/>
    <property type="match status" value="1"/>
</dbReference>
<dbReference type="InterPro" id="IPR006703">
    <property type="entry name" value="G_AIG1"/>
</dbReference>
<dbReference type="Gene3D" id="3.40.50.300">
    <property type="entry name" value="P-loop containing nucleotide triphosphate hydrolases"/>
    <property type="match status" value="1"/>
</dbReference>
<keyword evidence="1" id="KW-0547">Nucleotide-binding</keyword>
<feature type="domain" description="AIG1-type G" evidence="4">
    <location>
        <begin position="53"/>
        <end position="196"/>
    </location>
</feature>
<dbReference type="InterPro" id="IPR027417">
    <property type="entry name" value="P-loop_NTPase"/>
</dbReference>
<dbReference type="AlphaFoldDB" id="A0A8H3HZ65"/>
<comment type="caution">
    <text evidence="5">The sequence shown here is derived from an EMBL/GenBank/DDBJ whole genome shotgun (WGS) entry which is preliminary data.</text>
</comment>
<dbReference type="Proteomes" id="UP000663827">
    <property type="component" value="Unassembled WGS sequence"/>
</dbReference>
<dbReference type="SUPFAM" id="SSF52540">
    <property type="entry name" value="P-loop containing nucleoside triphosphate hydrolases"/>
    <property type="match status" value="1"/>
</dbReference>
<gene>
    <name evidence="5" type="ORF">RDB_LOCUS112988</name>
</gene>
<dbReference type="GO" id="GO:0005525">
    <property type="term" value="F:GTP binding"/>
    <property type="evidence" value="ECO:0007669"/>
    <property type="project" value="InterPro"/>
</dbReference>
<reference evidence="5" key="1">
    <citation type="submission" date="2021-01" db="EMBL/GenBank/DDBJ databases">
        <authorList>
            <person name="Kaushik A."/>
        </authorList>
    </citation>
    <scope>NUCLEOTIDE SEQUENCE</scope>
    <source>
        <strain evidence="5">AG5</strain>
    </source>
</reference>
<dbReference type="InterPro" id="IPR025662">
    <property type="entry name" value="Sigma_54_int_dom_ATP-bd_1"/>
</dbReference>
<dbReference type="PROSITE" id="PS00675">
    <property type="entry name" value="SIGMA54_INTERACT_1"/>
    <property type="match status" value="1"/>
</dbReference>
<evidence type="ECO:0000256" key="3">
    <source>
        <dbReference type="SAM" id="MobiDB-lite"/>
    </source>
</evidence>
<keyword evidence="2" id="KW-0175">Coiled coil</keyword>